<dbReference type="Pfam" id="PF13009">
    <property type="entry name" value="Integrase_2"/>
    <property type="match status" value="1"/>
</dbReference>
<dbReference type="EMBL" id="JANIAM010000066">
    <property type="protein sequence ID" value="MDD2116069.1"/>
    <property type="molecule type" value="Genomic_DNA"/>
</dbReference>
<dbReference type="Gene3D" id="1.10.443.10">
    <property type="entry name" value="Intergrase catalytic core"/>
    <property type="match status" value="1"/>
</dbReference>
<dbReference type="InterPro" id="IPR011010">
    <property type="entry name" value="DNA_brk_join_enz"/>
</dbReference>
<accession>A0A9X4DFY1</accession>
<organism evidence="3 4">
    <name type="scientific">Pseudomonas asiatica</name>
    <dbReference type="NCBI Taxonomy" id="2219225"/>
    <lineage>
        <taxon>Bacteria</taxon>
        <taxon>Pseudomonadati</taxon>
        <taxon>Pseudomonadota</taxon>
        <taxon>Gammaproteobacteria</taxon>
        <taxon>Pseudomonadales</taxon>
        <taxon>Pseudomonadaceae</taxon>
        <taxon>Pseudomonas</taxon>
    </lineage>
</organism>
<dbReference type="SUPFAM" id="SSF56349">
    <property type="entry name" value="DNA breaking-rejoining enzymes"/>
    <property type="match status" value="1"/>
</dbReference>
<dbReference type="InterPro" id="IPR024965">
    <property type="entry name" value="Putative_integrase"/>
</dbReference>
<feature type="coiled-coil region" evidence="2">
    <location>
        <begin position="629"/>
        <end position="679"/>
    </location>
</feature>
<name>A0A9X4DFY1_9PSED</name>
<dbReference type="RefSeq" id="WP_023663233.1">
    <property type="nucleotide sequence ID" value="NZ_JANIAM010000066.1"/>
</dbReference>
<dbReference type="InterPro" id="IPR013762">
    <property type="entry name" value="Integrase-like_cat_sf"/>
</dbReference>
<evidence type="ECO:0000256" key="1">
    <source>
        <dbReference type="ARBA" id="ARBA00023172"/>
    </source>
</evidence>
<gene>
    <name evidence="3" type="ORF">NP554_30240</name>
</gene>
<comment type="caution">
    <text evidence="3">The sequence shown here is derived from an EMBL/GenBank/DDBJ whole genome shotgun (WGS) entry which is preliminary data.</text>
</comment>
<dbReference type="GO" id="GO:0015074">
    <property type="term" value="P:DNA integration"/>
    <property type="evidence" value="ECO:0007669"/>
    <property type="project" value="InterPro"/>
</dbReference>
<evidence type="ECO:0000313" key="4">
    <source>
        <dbReference type="Proteomes" id="UP001150728"/>
    </source>
</evidence>
<protein>
    <submittedName>
        <fullName evidence="3">VPA1269 family protein</fullName>
    </submittedName>
</protein>
<dbReference type="Proteomes" id="UP001150728">
    <property type="component" value="Unassembled WGS sequence"/>
</dbReference>
<keyword evidence="1" id="KW-0233">DNA recombination</keyword>
<dbReference type="GO" id="GO:0006310">
    <property type="term" value="P:DNA recombination"/>
    <property type="evidence" value="ECO:0007669"/>
    <property type="project" value="UniProtKB-KW"/>
</dbReference>
<dbReference type="GO" id="GO:0003677">
    <property type="term" value="F:DNA binding"/>
    <property type="evidence" value="ECO:0007669"/>
    <property type="project" value="InterPro"/>
</dbReference>
<evidence type="ECO:0000256" key="2">
    <source>
        <dbReference type="SAM" id="Coils"/>
    </source>
</evidence>
<sequence>MTKTTRRGSRDGRSSDTNFTWIVQARGEAWERWRQLLSGWIATQSGSIGVKINAMNWFMTNYLPTVPGGSSPDVFFQVAEKGLLPELRPLLESSMNAATAVKNQNWIVDLIDWIIIHSYSEPNDHGVPMALVKNPFAKGKEKTVITETVHNPLPYAYLRELREILCPQPRGTFRDWEWAQRQSGQVRSDFGDWFPVEQSVIDEDDPDCVWRYKNDRYEIWSPVRSMALHVKLHLPLRTYQVRFLDSGEADTWRYEGGDWVLNNRHGFSLGREGNPWKRGIFCRIHDQNIGEIMTGLYVSTNKTADQNKESRERGYTIPWQNEDVLYWLERLRNWQEKYNPINGPTSCTDLIEKHFGSVKTAEQKKDMGSICFLFRDPTAPPGERDKPMGGYTLPNLWYRLLSTLEDRVAARGQTLSDGSRLRFVQPPDPKLNALPIKTDFPLHSLRVSLLTCYAMEGRVPIQVLSKLIAGHSRIIMTLHYTKPTPAMVSQVMDVASGRISATQDENLKIFLRDADMRQIHSKTAFIDGSAIEIALANRNAIGWEQRHIGLCLVGGNSARSDEMSNIGGCWNGGEVITRGNKGPVYGPVPHGLENCPRCRWFITDARYLPALVAHLNMLSYRASQVSSLAVEIEQERDDLLDEMYFAEQENRPFLLQAELQQAQRRYEKQIKEADEYAKDLVSCFQLISKIVSIEEGRDTGDSATKLVAVGSLEDIHQPISFIETSSELWQISQLCENAEIYADLTDELRATPAIEKRSRALNHLLMRGGYAPILMGMDDRLQLIAGNAMMRSMALTLSPNDRMEGFREVSSLLEAGEGLQLLPAAMEPLERLTKQPVAKLSELITTTSKQVREAIRDRSPAHL</sequence>
<reference evidence="3" key="1">
    <citation type="submission" date="2022-07" db="EMBL/GenBank/DDBJ databases">
        <title>Multi-strain Analysis of Pseudomonas putida Reveals Metabolic and Genetic Diversity.</title>
        <authorList>
            <person name="Monk J.M."/>
        </authorList>
    </citation>
    <scope>NUCLEOTIDE SEQUENCE</scope>
    <source>
        <strain evidence="3">17633</strain>
    </source>
</reference>
<keyword evidence="2" id="KW-0175">Coiled coil</keyword>
<evidence type="ECO:0000313" key="3">
    <source>
        <dbReference type="EMBL" id="MDD2116069.1"/>
    </source>
</evidence>
<dbReference type="AlphaFoldDB" id="A0A9X4DFY1"/>
<proteinExistence type="predicted"/>